<evidence type="ECO:0000313" key="2">
    <source>
        <dbReference type="Proteomes" id="UP001258315"/>
    </source>
</evidence>
<dbReference type="EMBL" id="JAVLVU010000001">
    <property type="protein sequence ID" value="MDT3405106.1"/>
    <property type="molecule type" value="Genomic_DNA"/>
</dbReference>
<reference evidence="2" key="1">
    <citation type="submission" date="2023-07" db="EMBL/GenBank/DDBJ databases">
        <title>Functional and genomic diversity of the sorghum phyllosphere microbiome.</title>
        <authorList>
            <person name="Shade A."/>
        </authorList>
    </citation>
    <scope>NUCLEOTIDE SEQUENCE [LARGE SCALE GENOMIC DNA]</scope>
    <source>
        <strain evidence="2">SORGH_AS_0422</strain>
    </source>
</reference>
<sequence>MYAGKYALGLYPKSGVLLLRLAKSNRGDGSVMMVSSGIQLTTKSMIKPKQVLLGKYLDMKFIKLNSRMGLT</sequence>
<proteinExistence type="predicted"/>
<organism evidence="1 2">
    <name type="scientific">Mucilaginibacter terrae</name>
    <dbReference type="NCBI Taxonomy" id="1955052"/>
    <lineage>
        <taxon>Bacteria</taxon>
        <taxon>Pseudomonadati</taxon>
        <taxon>Bacteroidota</taxon>
        <taxon>Sphingobacteriia</taxon>
        <taxon>Sphingobacteriales</taxon>
        <taxon>Sphingobacteriaceae</taxon>
        <taxon>Mucilaginibacter</taxon>
    </lineage>
</organism>
<dbReference type="Proteomes" id="UP001258315">
    <property type="component" value="Unassembled WGS sequence"/>
</dbReference>
<evidence type="ECO:0000313" key="1">
    <source>
        <dbReference type="EMBL" id="MDT3405106.1"/>
    </source>
</evidence>
<name>A0ABU3GZB2_9SPHI</name>
<keyword evidence="2" id="KW-1185">Reference proteome</keyword>
<comment type="caution">
    <text evidence="1">The sequence shown here is derived from an EMBL/GenBank/DDBJ whole genome shotgun (WGS) entry which is preliminary data.</text>
</comment>
<gene>
    <name evidence="1" type="ORF">QE417_004178</name>
</gene>
<protein>
    <submittedName>
        <fullName evidence="1">Uncharacterized protein</fullName>
    </submittedName>
</protein>
<accession>A0ABU3GZB2</accession>